<reference evidence="22" key="1">
    <citation type="submission" date="2015-12" db="EMBL/GenBank/DDBJ databases">
        <authorList>
            <person name="Nair G.R."/>
            <person name="Kaur G."/>
            <person name="Mayilraj S."/>
        </authorList>
    </citation>
    <scope>NUCLEOTIDE SEQUENCE [LARGE SCALE GENOMIC DNA]</scope>
    <source>
        <strain evidence="22">CD08_7</strain>
    </source>
</reference>
<organism evidence="21 22">
    <name type="scientific">Nesterenkonia jeotgali</name>
    <dbReference type="NCBI Taxonomy" id="317018"/>
    <lineage>
        <taxon>Bacteria</taxon>
        <taxon>Bacillati</taxon>
        <taxon>Actinomycetota</taxon>
        <taxon>Actinomycetes</taxon>
        <taxon>Micrococcales</taxon>
        <taxon>Micrococcaceae</taxon>
        <taxon>Nesterenkonia</taxon>
    </lineage>
</organism>
<comment type="function">
    <text evidence="17">Catalyzes the dehydration of the S-form of NAD(P)HX at the expense of ADP, which is converted to AMP. Together with NAD(P)HX epimerase, which catalyzes the epimerization of the S- and R-forms, the enzyme allows the repair of both epimers of NAD(P)HX, a damaged form of NAD(P)H that is a result of enzymatic or heat-dependent hydration.</text>
</comment>
<dbReference type="PROSITE" id="PS51383">
    <property type="entry name" value="YJEF_C_3"/>
    <property type="match status" value="1"/>
</dbReference>
<evidence type="ECO:0000256" key="10">
    <source>
        <dbReference type="ARBA" id="ARBA00023027"/>
    </source>
</evidence>
<evidence type="ECO:0000259" key="20">
    <source>
        <dbReference type="PROSITE" id="PS51385"/>
    </source>
</evidence>
<feature type="binding site" evidence="17">
    <location>
        <position position="307"/>
    </location>
    <ligand>
        <name>(6S)-NADPHX</name>
        <dbReference type="ChEBI" id="CHEBI:64076"/>
    </ligand>
</feature>
<dbReference type="InterPro" id="IPR036652">
    <property type="entry name" value="YjeF_N_dom_sf"/>
</dbReference>
<dbReference type="GO" id="GO:0052856">
    <property type="term" value="F:NAD(P)HX epimerase activity"/>
    <property type="evidence" value="ECO:0007669"/>
    <property type="project" value="UniProtKB-EC"/>
</dbReference>
<comment type="catalytic activity">
    <reaction evidence="16 17 18">
        <text>(6S)-NADPHX + ADP = AMP + phosphate + NADPH + H(+)</text>
        <dbReference type="Rhea" id="RHEA:32235"/>
        <dbReference type="ChEBI" id="CHEBI:15378"/>
        <dbReference type="ChEBI" id="CHEBI:43474"/>
        <dbReference type="ChEBI" id="CHEBI:57783"/>
        <dbReference type="ChEBI" id="CHEBI:64076"/>
        <dbReference type="ChEBI" id="CHEBI:456215"/>
        <dbReference type="ChEBI" id="CHEBI:456216"/>
        <dbReference type="EC" id="4.2.1.136"/>
    </reaction>
</comment>
<comment type="similarity">
    <text evidence="4 18">In the C-terminal section; belongs to the NnrD/CARKD family.</text>
</comment>
<dbReference type="InterPro" id="IPR030677">
    <property type="entry name" value="Nnr"/>
</dbReference>
<dbReference type="GO" id="GO:0052855">
    <property type="term" value="F:ADP-dependent NAD(P)H-hydrate dehydratase activity"/>
    <property type="evidence" value="ECO:0007669"/>
    <property type="project" value="UniProtKB-UniRule"/>
</dbReference>
<evidence type="ECO:0000256" key="3">
    <source>
        <dbReference type="ARBA" id="ARBA00006001"/>
    </source>
</evidence>
<feature type="binding site" evidence="17">
    <location>
        <position position="361"/>
    </location>
    <ligand>
        <name>(6S)-NADPHX</name>
        <dbReference type="ChEBI" id="CHEBI:64076"/>
    </ligand>
</feature>
<name>A0A0W8IKZ2_9MICC</name>
<evidence type="ECO:0000256" key="14">
    <source>
        <dbReference type="ARBA" id="ARBA00025153"/>
    </source>
</evidence>
<evidence type="ECO:0000256" key="4">
    <source>
        <dbReference type="ARBA" id="ARBA00009524"/>
    </source>
</evidence>
<feature type="domain" description="YjeF N-terminal" evidence="20">
    <location>
        <begin position="14"/>
        <end position="210"/>
    </location>
</feature>
<keyword evidence="12 17" id="KW-0456">Lyase</keyword>
<comment type="caution">
    <text evidence="21">The sequence shown here is derived from an EMBL/GenBank/DDBJ whole genome shotgun (WGS) entry which is preliminary data.</text>
</comment>
<evidence type="ECO:0000256" key="5">
    <source>
        <dbReference type="ARBA" id="ARBA00022723"/>
    </source>
</evidence>
<keyword evidence="9 18" id="KW-0630">Potassium</keyword>
<evidence type="ECO:0000256" key="7">
    <source>
        <dbReference type="ARBA" id="ARBA00022840"/>
    </source>
</evidence>
<evidence type="ECO:0000256" key="8">
    <source>
        <dbReference type="ARBA" id="ARBA00022857"/>
    </source>
</evidence>
<feature type="domain" description="YjeF C-terminal" evidence="19">
    <location>
        <begin position="215"/>
        <end position="494"/>
    </location>
</feature>
<dbReference type="GO" id="GO:0005524">
    <property type="term" value="F:ATP binding"/>
    <property type="evidence" value="ECO:0007669"/>
    <property type="project" value="UniProtKB-UniRule"/>
</dbReference>
<dbReference type="PROSITE" id="PS51385">
    <property type="entry name" value="YJEF_N"/>
    <property type="match status" value="1"/>
</dbReference>
<comment type="function">
    <text evidence="14 18">Bifunctional enzyme that catalyzes the epimerization of the S- and R-forms of NAD(P)HX and the dehydration of the S-form of NAD(P)HX at the expense of ADP, which is converted to AMP. This allows the repair of both epimers of NAD(P)HX, a damaged form of NAD(P)H that is a result of enzymatic or heat-dependent hydration.</text>
</comment>
<dbReference type="PANTHER" id="PTHR12592:SF0">
    <property type="entry name" value="ATP-DEPENDENT (S)-NAD(P)H-HYDRATE DEHYDRATASE"/>
    <property type="match status" value="1"/>
</dbReference>
<comment type="catalytic activity">
    <reaction evidence="1 18">
        <text>(6R)-NADHX = (6S)-NADHX</text>
        <dbReference type="Rhea" id="RHEA:32215"/>
        <dbReference type="ChEBI" id="CHEBI:64074"/>
        <dbReference type="ChEBI" id="CHEBI:64075"/>
        <dbReference type="EC" id="5.1.99.6"/>
    </reaction>
</comment>
<evidence type="ECO:0000256" key="6">
    <source>
        <dbReference type="ARBA" id="ARBA00022741"/>
    </source>
</evidence>
<evidence type="ECO:0000256" key="11">
    <source>
        <dbReference type="ARBA" id="ARBA00023235"/>
    </source>
</evidence>
<dbReference type="STRING" id="317018.AVL63_09155"/>
<feature type="binding site" evidence="17">
    <location>
        <position position="436"/>
    </location>
    <ligand>
        <name>(6S)-NADPHX</name>
        <dbReference type="ChEBI" id="CHEBI:64076"/>
    </ligand>
</feature>
<dbReference type="NCBIfam" id="TIGR00196">
    <property type="entry name" value="yjeF_cterm"/>
    <property type="match status" value="1"/>
</dbReference>
<dbReference type="GO" id="GO:0110051">
    <property type="term" value="P:metabolite repair"/>
    <property type="evidence" value="ECO:0007669"/>
    <property type="project" value="TreeGrafter"/>
</dbReference>
<dbReference type="Proteomes" id="UP000054023">
    <property type="component" value="Unassembled WGS sequence"/>
</dbReference>
<dbReference type="InterPro" id="IPR017953">
    <property type="entry name" value="Carbohydrate_kinase_pred_CS"/>
</dbReference>
<evidence type="ECO:0000256" key="13">
    <source>
        <dbReference type="ARBA" id="ARBA00023268"/>
    </source>
</evidence>
<dbReference type="PROSITE" id="PS01049">
    <property type="entry name" value="YJEF_C_1"/>
    <property type="match status" value="1"/>
</dbReference>
<dbReference type="Pfam" id="PF03853">
    <property type="entry name" value="YjeF_N"/>
    <property type="match status" value="1"/>
</dbReference>
<dbReference type="OrthoDB" id="9806925at2"/>
<evidence type="ECO:0000256" key="17">
    <source>
        <dbReference type="HAMAP-Rule" id="MF_01965"/>
    </source>
</evidence>
<dbReference type="RefSeq" id="WP_058887503.1">
    <property type="nucleotide sequence ID" value="NZ_LQBM01000001.1"/>
</dbReference>
<dbReference type="CDD" id="cd01171">
    <property type="entry name" value="YXKO-related"/>
    <property type="match status" value="1"/>
</dbReference>
<feature type="binding site" evidence="17">
    <location>
        <position position="250"/>
    </location>
    <ligand>
        <name>(6S)-NADPHX</name>
        <dbReference type="ChEBI" id="CHEBI:64076"/>
    </ligand>
</feature>
<evidence type="ECO:0000256" key="16">
    <source>
        <dbReference type="ARBA" id="ARBA00049209"/>
    </source>
</evidence>
<keyword evidence="11 18" id="KW-0413">Isomerase</keyword>
<dbReference type="PIRSF" id="PIRSF017184">
    <property type="entry name" value="Nnr"/>
    <property type="match status" value="1"/>
</dbReference>
<dbReference type="InterPro" id="IPR029056">
    <property type="entry name" value="Ribokinase-like"/>
</dbReference>
<evidence type="ECO:0000256" key="12">
    <source>
        <dbReference type="ARBA" id="ARBA00023239"/>
    </source>
</evidence>
<proteinExistence type="inferred from homology"/>
<keyword evidence="10 17" id="KW-0520">NAD</keyword>
<accession>A0A0W8IKZ2</accession>
<dbReference type="PANTHER" id="PTHR12592">
    <property type="entry name" value="ATP-DEPENDENT (S)-NAD(P)H-HYDRATE DEHYDRATASE FAMILY MEMBER"/>
    <property type="match status" value="1"/>
</dbReference>
<dbReference type="Pfam" id="PF01256">
    <property type="entry name" value="Carb_kinase"/>
    <property type="match status" value="1"/>
</dbReference>
<evidence type="ECO:0000313" key="21">
    <source>
        <dbReference type="EMBL" id="KUG60520.1"/>
    </source>
</evidence>
<keyword evidence="6 17" id="KW-0547">Nucleotide-binding</keyword>
<evidence type="ECO:0000256" key="18">
    <source>
        <dbReference type="PIRNR" id="PIRNR017184"/>
    </source>
</evidence>
<comment type="catalytic activity">
    <reaction evidence="15 17 18">
        <text>(6S)-NADHX + ADP = AMP + phosphate + NADH + H(+)</text>
        <dbReference type="Rhea" id="RHEA:32223"/>
        <dbReference type="ChEBI" id="CHEBI:15378"/>
        <dbReference type="ChEBI" id="CHEBI:43474"/>
        <dbReference type="ChEBI" id="CHEBI:57945"/>
        <dbReference type="ChEBI" id="CHEBI:64074"/>
        <dbReference type="ChEBI" id="CHEBI:456215"/>
        <dbReference type="ChEBI" id="CHEBI:456216"/>
        <dbReference type="EC" id="4.2.1.136"/>
    </reaction>
</comment>
<evidence type="ECO:0000256" key="15">
    <source>
        <dbReference type="ARBA" id="ARBA00048238"/>
    </source>
</evidence>
<dbReference type="Gene3D" id="3.40.1190.20">
    <property type="match status" value="1"/>
</dbReference>
<dbReference type="EC" id="4.2.1.136" evidence="17"/>
<evidence type="ECO:0000256" key="2">
    <source>
        <dbReference type="ARBA" id="ARBA00000909"/>
    </source>
</evidence>
<dbReference type="EMBL" id="LQBM01000001">
    <property type="protein sequence ID" value="KUG60520.1"/>
    <property type="molecule type" value="Genomic_DNA"/>
</dbReference>
<keyword evidence="22" id="KW-1185">Reference proteome</keyword>
<dbReference type="Gene3D" id="3.40.50.10260">
    <property type="entry name" value="YjeF N-terminal domain"/>
    <property type="match status" value="1"/>
</dbReference>
<gene>
    <name evidence="17" type="primary">nnrD</name>
    <name evidence="21" type="ORF">AVL63_09155</name>
</gene>
<dbReference type="AlphaFoldDB" id="A0A0W8IKZ2"/>
<evidence type="ECO:0000259" key="19">
    <source>
        <dbReference type="PROSITE" id="PS51383"/>
    </source>
</evidence>
<dbReference type="SUPFAM" id="SSF53613">
    <property type="entry name" value="Ribokinase-like"/>
    <property type="match status" value="1"/>
</dbReference>
<dbReference type="HAMAP" id="MF_01965">
    <property type="entry name" value="NADHX_dehydratase"/>
    <property type="match status" value="1"/>
</dbReference>
<keyword evidence="8 17" id="KW-0521">NADP</keyword>
<comment type="catalytic activity">
    <reaction evidence="2 18">
        <text>(6R)-NADPHX = (6S)-NADPHX</text>
        <dbReference type="Rhea" id="RHEA:32227"/>
        <dbReference type="ChEBI" id="CHEBI:64076"/>
        <dbReference type="ChEBI" id="CHEBI:64077"/>
        <dbReference type="EC" id="5.1.99.6"/>
    </reaction>
</comment>
<dbReference type="InterPro" id="IPR000631">
    <property type="entry name" value="CARKD"/>
</dbReference>
<dbReference type="GO" id="GO:0046496">
    <property type="term" value="P:nicotinamide nucleotide metabolic process"/>
    <property type="evidence" value="ECO:0007669"/>
    <property type="project" value="UniProtKB-UniRule"/>
</dbReference>
<dbReference type="SUPFAM" id="SSF64153">
    <property type="entry name" value="YjeF N-terminal domain-like"/>
    <property type="match status" value="1"/>
</dbReference>
<comment type="similarity">
    <text evidence="3 18">In the N-terminal section; belongs to the NnrE/AIBP family.</text>
</comment>
<evidence type="ECO:0000313" key="22">
    <source>
        <dbReference type="Proteomes" id="UP000054023"/>
    </source>
</evidence>
<comment type="subunit">
    <text evidence="17">Homotetramer.</text>
</comment>
<feature type="binding site" evidence="17">
    <location>
        <begin position="405"/>
        <end position="409"/>
    </location>
    <ligand>
        <name>AMP</name>
        <dbReference type="ChEBI" id="CHEBI:456215"/>
    </ligand>
</feature>
<keyword evidence="13" id="KW-0511">Multifunctional enzyme</keyword>
<comment type="similarity">
    <text evidence="17">Belongs to the NnrD/CARKD family.</text>
</comment>
<evidence type="ECO:0000256" key="9">
    <source>
        <dbReference type="ARBA" id="ARBA00022958"/>
    </source>
</evidence>
<dbReference type="InterPro" id="IPR004443">
    <property type="entry name" value="YjeF_N_dom"/>
</dbReference>
<evidence type="ECO:0000256" key="1">
    <source>
        <dbReference type="ARBA" id="ARBA00000013"/>
    </source>
</evidence>
<comment type="cofactor">
    <cofactor evidence="17">
        <name>Mg(2+)</name>
        <dbReference type="ChEBI" id="CHEBI:18420"/>
    </cofactor>
</comment>
<keyword evidence="5 18" id="KW-0479">Metal-binding</keyword>
<protein>
    <recommendedName>
        <fullName evidence="17">ADP-dependent (S)-NAD(P)H-hydrate dehydratase</fullName>
        <ecNumber evidence="17">4.2.1.136</ecNumber>
    </recommendedName>
    <alternativeName>
        <fullName evidence="17">ADP-dependent NAD(P)HX dehydratase</fullName>
    </alternativeName>
</protein>
<comment type="cofactor">
    <cofactor evidence="18">
        <name>K(+)</name>
        <dbReference type="ChEBI" id="CHEBI:29103"/>
    </cofactor>
    <text evidence="18">Binds 1 potassium ion per subunit.</text>
</comment>
<dbReference type="PROSITE" id="PS01050">
    <property type="entry name" value="YJEF_C_2"/>
    <property type="match status" value="1"/>
</dbReference>
<keyword evidence="7 17" id="KW-0067">ATP-binding</keyword>
<sequence>MPVASLPVYSGSAIRAAEEPLLAEGQGPALMRRAAHGLASQVLSLLRSRGSIYGSLVVGLIGSGNNGGDGLYALAQLRARGVDARAVLVTERTHAAALEEFRRAGGRLSQEVPGQTTVLIDAILGTGARGAFTLPTIPGLAEAARSSTVVACDIPSGVDADTGRCPGDALAAQHTVSFGAAKLGLLLGEGGLLSGEIHTVDIGLGDQLPAPAARELTGPEHGAPRPRPGDHKYTRGILQVVAGSGQFPGAAELTVGAAITSGVGMVRLQAEPAVSSSVLHSWPEAVMSQGRAVKALEGATAVAIGPGLGRDRSRLVEAETMLRGTVQAELPCVLDATGLELLRGDLLSAGGLGAQLIVTPHLGEARRLAEALEDDALRELLAGEPNTLEAARALAQALGVTVLLKGPSTVVAGPTDEPAWIVRAATPGLATAGTGDVLTGIIGALLATAPRTSDLCFSGIAAEGARLHSAAAARLDPEGRGHFGASALVGALRE</sequence>
<dbReference type="GO" id="GO:0046872">
    <property type="term" value="F:metal ion binding"/>
    <property type="evidence" value="ECO:0007669"/>
    <property type="project" value="UniProtKB-UniRule"/>
</dbReference>
<feature type="binding site" evidence="17">
    <location>
        <position position="435"/>
    </location>
    <ligand>
        <name>AMP</name>
        <dbReference type="ChEBI" id="CHEBI:456215"/>
    </ligand>
</feature>